<dbReference type="Proteomes" id="UP000694414">
    <property type="component" value="Unplaced"/>
</dbReference>
<sequence length="72" mass="7707">MPFPLLVSGGDRECRGASWGNCSYSVELVVLPGGALSLHETRNKFQLGGQEKIFAGEEKLFPSTLLGLQLGV</sequence>
<accession>A0A8C9A3H2</accession>
<dbReference type="AlphaFoldDB" id="A0A8C9A3H2"/>
<reference evidence="1" key="1">
    <citation type="submission" date="2025-08" db="UniProtKB">
        <authorList>
            <consortium name="Ensembl"/>
        </authorList>
    </citation>
    <scope>IDENTIFICATION</scope>
</reference>
<proteinExistence type="predicted"/>
<dbReference type="Ensembl" id="ENSPSMT00000028299.1">
    <property type="protein sequence ID" value="ENSPSMP00000024394.1"/>
    <property type="gene ID" value="ENSPSMG00000017207.1"/>
</dbReference>
<evidence type="ECO:0000313" key="2">
    <source>
        <dbReference type="Proteomes" id="UP000694414"/>
    </source>
</evidence>
<name>A0A8C9A3H2_PROSS</name>
<evidence type="ECO:0000313" key="1">
    <source>
        <dbReference type="Ensembl" id="ENSPSMP00000024394.1"/>
    </source>
</evidence>
<protein>
    <submittedName>
        <fullName evidence="1">Uncharacterized protein</fullName>
    </submittedName>
</protein>
<reference evidence="1" key="2">
    <citation type="submission" date="2025-09" db="UniProtKB">
        <authorList>
            <consortium name="Ensembl"/>
        </authorList>
    </citation>
    <scope>IDENTIFICATION</scope>
</reference>
<organism evidence="1 2">
    <name type="scientific">Prolemur simus</name>
    <name type="common">Greater bamboo lemur</name>
    <name type="synonym">Hapalemur simus</name>
    <dbReference type="NCBI Taxonomy" id="1328070"/>
    <lineage>
        <taxon>Eukaryota</taxon>
        <taxon>Metazoa</taxon>
        <taxon>Chordata</taxon>
        <taxon>Craniata</taxon>
        <taxon>Vertebrata</taxon>
        <taxon>Euteleostomi</taxon>
        <taxon>Mammalia</taxon>
        <taxon>Eutheria</taxon>
        <taxon>Euarchontoglires</taxon>
        <taxon>Primates</taxon>
        <taxon>Strepsirrhini</taxon>
        <taxon>Lemuriformes</taxon>
        <taxon>Lemuridae</taxon>
        <taxon>Prolemur</taxon>
    </lineage>
</organism>
<dbReference type="GeneTree" id="ENSGT00910000147540"/>
<keyword evidence="2" id="KW-1185">Reference proteome</keyword>